<dbReference type="EMBL" id="CP115174">
    <property type="protein sequence ID" value="WBO22500.1"/>
    <property type="molecule type" value="Genomic_DNA"/>
</dbReference>
<evidence type="ECO:0000256" key="4">
    <source>
        <dbReference type="ARBA" id="ARBA00022833"/>
    </source>
</evidence>
<dbReference type="InterPro" id="IPR032865">
    <property type="entry name" value="Prok-E2_A"/>
</dbReference>
<dbReference type="SUPFAM" id="SSF102712">
    <property type="entry name" value="JAB1/MPN domain"/>
    <property type="match status" value="1"/>
</dbReference>
<reference evidence="8 9" key="1">
    <citation type="submission" date="2022-12" db="EMBL/GenBank/DDBJ databases">
        <title>Sphingomonas abieness sp. nov., an endophytic bacterium isolated from Abies koreana.</title>
        <authorList>
            <person name="Jiang L."/>
            <person name="Lee J."/>
        </authorList>
    </citation>
    <scope>NUCLEOTIDE SEQUENCE [LARGE SCALE GENOMIC DNA]</scope>
    <source>
        <strain evidence="9">PAMB 00755</strain>
    </source>
</reference>
<dbReference type="RefSeq" id="WP_270077143.1">
    <property type="nucleotide sequence ID" value="NZ_CP115174.1"/>
</dbReference>
<dbReference type="InterPro" id="IPR000594">
    <property type="entry name" value="ThiF_NAD_FAD-bd"/>
</dbReference>
<evidence type="ECO:0000259" key="7">
    <source>
        <dbReference type="Pfam" id="PF14464"/>
    </source>
</evidence>
<dbReference type="Gene3D" id="3.40.140.10">
    <property type="entry name" value="Cytidine Deaminase, domain 2"/>
    <property type="match status" value="1"/>
</dbReference>
<dbReference type="Gene3D" id="3.40.50.720">
    <property type="entry name" value="NAD(P)-binding Rossmann-like Domain"/>
    <property type="match status" value="1"/>
</dbReference>
<dbReference type="Proteomes" id="UP001210865">
    <property type="component" value="Chromosome"/>
</dbReference>
<keyword evidence="1" id="KW-0645">Protease</keyword>
<evidence type="ECO:0000259" key="6">
    <source>
        <dbReference type="Pfam" id="PF00899"/>
    </source>
</evidence>
<evidence type="ECO:0000313" key="8">
    <source>
        <dbReference type="EMBL" id="WBO22500.1"/>
    </source>
</evidence>
<dbReference type="SUPFAM" id="SSF69572">
    <property type="entry name" value="Activating enzymes of the ubiquitin-like proteins"/>
    <property type="match status" value="1"/>
</dbReference>
<gene>
    <name evidence="8" type="ORF">PBT88_20595</name>
</gene>
<dbReference type="Pfam" id="PF00899">
    <property type="entry name" value="ThiF"/>
    <property type="match status" value="1"/>
</dbReference>
<keyword evidence="4" id="KW-0862">Zinc</keyword>
<keyword evidence="2" id="KW-0479">Metal-binding</keyword>
<keyword evidence="3" id="KW-0378">Hydrolase</keyword>
<keyword evidence="9" id="KW-1185">Reference proteome</keyword>
<evidence type="ECO:0000256" key="2">
    <source>
        <dbReference type="ARBA" id="ARBA00022723"/>
    </source>
</evidence>
<evidence type="ECO:0000313" key="9">
    <source>
        <dbReference type="Proteomes" id="UP001210865"/>
    </source>
</evidence>
<dbReference type="InterPro" id="IPR028090">
    <property type="entry name" value="JAB_dom_prok"/>
</dbReference>
<dbReference type="Pfam" id="PF14464">
    <property type="entry name" value="Prok-JAB"/>
    <property type="match status" value="1"/>
</dbReference>
<feature type="domain" description="THIF-type NAD/FAD binding fold" evidence="6">
    <location>
        <begin position="346"/>
        <end position="450"/>
    </location>
</feature>
<keyword evidence="5" id="KW-0482">Metalloprotease</keyword>
<sequence length="742" mass="80783">MAGEDATMRSRLARSVVRYLTEAADHPYAKLIDARRDDALDIIDVEVEPELAQHRKVAIAGHEPVRIIFAGEDDAAPHFRSLREDFPIGEVHTNLNRGADGLGLCIWEENWHDLSRTLTGQMLIERIRSWFSLMASGRLHGEDQPLEPLISAVSHTIVIPAGVVAGPWHVHHLIKDRGVYTLIMSETASTEAVESSFAIFHRELPPQVHRGLADRPYSLGDLNDLLNSLGVDLVAELTEWLTAPEQTSKATERQLLLMLAIPMQRTAEGPVEGVEVWVYTVGDTLAALGEKLGATFTQMVGASRLTAKVLLQSGSKPDLSEIPLPGWRVVQRLNRRTARIYAATLRTEDAKLVAIGAGAIGSNVVSNTVRAGIGQWTVIDDDSVLPHNTVRQTQIDLSVGFPKAKVLCRDANRILAEDSVSAIVADVLDPGDQADGISAAYAEADVVVDFSASPAVVGHLSDQTIRRAASFFFSPDGSDLVLLAEDGDRRHRLDELEAQYFFNVASDPFLDGHLAAARADRIRYANACQDLSRPLPPWRVQMLSGLAGGQLIDLVDLPDPAMRVWRLDPSSGGLLPVILPVDTVHRFGDGPIRATVTQSVVDAMRDHREKAAPNETGGVLVGTFDFVRGVVHVLGVIPAPSDSRQAPTYFIRGAKDLEPLVQVLGTATAGRLQYVGEWHSHPDGAAARPSADDEKVFEHLRSHLDPVGAPFVMMICGATDTWLRAGWDERGRLEGVIPHDAN</sequence>
<evidence type="ECO:0000256" key="1">
    <source>
        <dbReference type="ARBA" id="ARBA00022670"/>
    </source>
</evidence>
<accession>A0ABY7NNV0</accession>
<protein>
    <submittedName>
        <fullName evidence="8">Mov34/MPN/PAD-1 family protein</fullName>
    </submittedName>
</protein>
<dbReference type="Pfam" id="PF14457">
    <property type="entry name" value="Prok-E2_A"/>
    <property type="match status" value="1"/>
</dbReference>
<proteinExistence type="predicted"/>
<feature type="domain" description="JAB" evidence="7">
    <location>
        <begin position="598"/>
        <end position="717"/>
    </location>
</feature>
<evidence type="ECO:0000256" key="3">
    <source>
        <dbReference type="ARBA" id="ARBA00022801"/>
    </source>
</evidence>
<organism evidence="8 9">
    <name type="scientific">Sphingomonas abietis</name>
    <dbReference type="NCBI Taxonomy" id="3012344"/>
    <lineage>
        <taxon>Bacteria</taxon>
        <taxon>Pseudomonadati</taxon>
        <taxon>Pseudomonadota</taxon>
        <taxon>Alphaproteobacteria</taxon>
        <taxon>Sphingomonadales</taxon>
        <taxon>Sphingomonadaceae</taxon>
        <taxon>Sphingomonas</taxon>
    </lineage>
</organism>
<name>A0ABY7NNV0_9SPHN</name>
<evidence type="ECO:0000256" key="5">
    <source>
        <dbReference type="ARBA" id="ARBA00023049"/>
    </source>
</evidence>
<dbReference type="InterPro" id="IPR035985">
    <property type="entry name" value="Ubiquitin-activating_enz"/>
</dbReference>